<protein>
    <submittedName>
        <fullName evidence="2">SH3 domain-containing protein</fullName>
    </submittedName>
</protein>
<evidence type="ECO:0000256" key="1">
    <source>
        <dbReference type="SAM" id="MobiDB-lite"/>
    </source>
</evidence>
<dbReference type="RefSeq" id="WP_073070895.1">
    <property type="nucleotide sequence ID" value="NZ_MPPI01000009.1"/>
</dbReference>
<feature type="region of interest" description="Disordered" evidence="1">
    <location>
        <begin position="31"/>
        <end position="71"/>
    </location>
</feature>
<dbReference type="Gene3D" id="2.30.30.40">
    <property type="entry name" value="SH3 Domains"/>
    <property type="match status" value="1"/>
</dbReference>
<feature type="compositionally biased region" description="Low complexity" evidence="1">
    <location>
        <begin position="40"/>
        <end position="58"/>
    </location>
</feature>
<evidence type="ECO:0000313" key="3">
    <source>
        <dbReference type="Proteomes" id="UP000238634"/>
    </source>
</evidence>
<reference evidence="2 3" key="2">
    <citation type="submission" date="2018-03" db="EMBL/GenBank/DDBJ databases">
        <title>The ancient ancestry and fast evolution of plastids.</title>
        <authorList>
            <person name="Moore K.R."/>
            <person name="Magnabosco C."/>
            <person name="Momper L."/>
            <person name="Gold D.A."/>
            <person name="Bosak T."/>
            <person name="Fournier G.P."/>
        </authorList>
    </citation>
    <scope>NUCLEOTIDE SEQUENCE [LARGE SCALE GENOMIC DNA]</scope>
    <source>
        <strain evidence="2 3">ULC007</strain>
    </source>
</reference>
<accession>A0A2T1DHU4</accession>
<name>A0A2T1DHU4_9CYAN</name>
<sequence length="288" mass="31657">MKRAPWIIAIAVSCAAVVGAGIAATMRFNSPNQPPAPSIAASPEVLSPSPSPSESASPAPTPSPQSKLDDFPHQRIVLKDQTTPEFAKFRQQLQQAIQKRDAGFVSALIPQKGLALGFGRANTAKELKLEDPKASFWSILEKAMGSTCGFADPNATTAAKGWICPTVSRDFYQQYPPKPDTPPGLEYELSNVIVVGDRVNVRALPNLNSEVVGILSNEVVKFDQRRFENSQEEQIKAFDPISDWTPVILPNRKQGYVYNRYAYRSLENRAIFKKINGKWQITEMPGGD</sequence>
<dbReference type="STRING" id="1920490.GCA_001895925_03818"/>
<dbReference type="EMBL" id="PVWG01000007">
    <property type="protein sequence ID" value="PSB20079.1"/>
    <property type="molecule type" value="Genomic_DNA"/>
</dbReference>
<dbReference type="AlphaFoldDB" id="A0A2T1DHU4"/>
<gene>
    <name evidence="2" type="ORF">C7B65_08455</name>
</gene>
<dbReference type="OrthoDB" id="460790at2"/>
<comment type="caution">
    <text evidence="2">The sequence shown here is derived from an EMBL/GenBank/DDBJ whole genome shotgun (WGS) entry which is preliminary data.</text>
</comment>
<evidence type="ECO:0000313" key="2">
    <source>
        <dbReference type="EMBL" id="PSB20079.1"/>
    </source>
</evidence>
<keyword evidence="3" id="KW-1185">Reference proteome</keyword>
<organism evidence="2 3">
    <name type="scientific">Phormidesmis priestleyi ULC007</name>
    <dbReference type="NCBI Taxonomy" id="1920490"/>
    <lineage>
        <taxon>Bacteria</taxon>
        <taxon>Bacillati</taxon>
        <taxon>Cyanobacteriota</taxon>
        <taxon>Cyanophyceae</taxon>
        <taxon>Leptolyngbyales</taxon>
        <taxon>Leptolyngbyaceae</taxon>
        <taxon>Phormidesmis</taxon>
    </lineage>
</organism>
<reference evidence="2 3" key="1">
    <citation type="submission" date="2018-02" db="EMBL/GenBank/DDBJ databases">
        <authorList>
            <person name="Cohen D.B."/>
            <person name="Kent A.D."/>
        </authorList>
    </citation>
    <scope>NUCLEOTIDE SEQUENCE [LARGE SCALE GENOMIC DNA]</scope>
    <source>
        <strain evidence="2 3">ULC007</strain>
    </source>
</reference>
<dbReference type="Proteomes" id="UP000238634">
    <property type="component" value="Unassembled WGS sequence"/>
</dbReference>
<proteinExistence type="predicted"/>